<proteinExistence type="predicted"/>
<dbReference type="Proteomes" id="UP001054837">
    <property type="component" value="Unassembled WGS sequence"/>
</dbReference>
<evidence type="ECO:0000313" key="2">
    <source>
        <dbReference type="Proteomes" id="UP001054837"/>
    </source>
</evidence>
<reference evidence="1 2" key="1">
    <citation type="submission" date="2021-06" db="EMBL/GenBank/DDBJ databases">
        <title>Caerostris darwini draft genome.</title>
        <authorList>
            <person name="Kono N."/>
            <person name="Arakawa K."/>
        </authorList>
    </citation>
    <scope>NUCLEOTIDE SEQUENCE [LARGE SCALE GENOMIC DNA]</scope>
</reference>
<comment type="caution">
    <text evidence="1">The sequence shown here is derived from an EMBL/GenBank/DDBJ whole genome shotgun (WGS) entry which is preliminary data.</text>
</comment>
<name>A0AAV4QLY7_9ARAC</name>
<evidence type="ECO:0000313" key="1">
    <source>
        <dbReference type="EMBL" id="GIY11048.1"/>
    </source>
</evidence>
<dbReference type="AlphaFoldDB" id="A0AAV4QLY7"/>
<keyword evidence="2" id="KW-1185">Reference proteome</keyword>
<dbReference type="EMBL" id="BPLQ01004857">
    <property type="protein sequence ID" value="GIY11048.1"/>
    <property type="molecule type" value="Genomic_DNA"/>
</dbReference>
<gene>
    <name evidence="1" type="ORF">CDAR_166711</name>
</gene>
<sequence>MWGENRGWSVRDIKKNIYIKKMENKPNSLNLVVKGGVFRVPHAHATQIQQDKSVVVGVKSKETALSDARVGSIIVFHEPIMQEPSSQNVTSVGARDKMTADAC</sequence>
<protein>
    <submittedName>
        <fullName evidence="1">Uncharacterized protein</fullName>
    </submittedName>
</protein>
<accession>A0AAV4QLY7</accession>
<organism evidence="1 2">
    <name type="scientific">Caerostris darwini</name>
    <dbReference type="NCBI Taxonomy" id="1538125"/>
    <lineage>
        <taxon>Eukaryota</taxon>
        <taxon>Metazoa</taxon>
        <taxon>Ecdysozoa</taxon>
        <taxon>Arthropoda</taxon>
        <taxon>Chelicerata</taxon>
        <taxon>Arachnida</taxon>
        <taxon>Araneae</taxon>
        <taxon>Araneomorphae</taxon>
        <taxon>Entelegynae</taxon>
        <taxon>Araneoidea</taxon>
        <taxon>Araneidae</taxon>
        <taxon>Caerostris</taxon>
    </lineage>
</organism>